<dbReference type="EMBL" id="JAHHIF010000045">
    <property type="protein sequence ID" value="MBW4547621.1"/>
    <property type="molecule type" value="Genomic_DNA"/>
</dbReference>
<accession>A0A951UDF0</accession>
<feature type="compositionally biased region" description="Low complexity" evidence="4">
    <location>
        <begin position="143"/>
        <end position="157"/>
    </location>
</feature>
<feature type="transmembrane region" description="Helical" evidence="5">
    <location>
        <begin position="16"/>
        <end position="39"/>
    </location>
</feature>
<name>A0A951UDF0_9CYAN</name>
<reference evidence="8" key="2">
    <citation type="journal article" date="2022" name="Microbiol. Resour. Announc.">
        <title>Metagenome Sequencing to Explore Phylogenomics of Terrestrial Cyanobacteria.</title>
        <authorList>
            <person name="Ward R.D."/>
            <person name="Stajich J.E."/>
            <person name="Johansen J.R."/>
            <person name="Huntemann M."/>
            <person name="Clum A."/>
            <person name="Foster B."/>
            <person name="Foster B."/>
            <person name="Roux S."/>
            <person name="Palaniappan K."/>
            <person name="Varghese N."/>
            <person name="Mukherjee S."/>
            <person name="Reddy T.B.K."/>
            <person name="Daum C."/>
            <person name="Copeland A."/>
            <person name="Chen I.A."/>
            <person name="Ivanova N.N."/>
            <person name="Kyrpides N.C."/>
            <person name="Shapiro N."/>
            <person name="Eloe-Fadrosh E.A."/>
            <person name="Pietrasiak N."/>
        </authorList>
    </citation>
    <scope>NUCLEOTIDE SEQUENCE</scope>
    <source>
        <strain evidence="8">CPER-KK1</strain>
    </source>
</reference>
<feature type="compositionally biased region" description="Polar residues" evidence="4">
    <location>
        <begin position="86"/>
        <end position="142"/>
    </location>
</feature>
<proteinExistence type="predicted"/>
<evidence type="ECO:0000256" key="4">
    <source>
        <dbReference type="SAM" id="MobiDB-lite"/>
    </source>
</evidence>
<dbReference type="GO" id="GO:0008320">
    <property type="term" value="F:protein transmembrane transporter activity"/>
    <property type="evidence" value="ECO:0007669"/>
    <property type="project" value="TreeGrafter"/>
</dbReference>
<dbReference type="PANTHER" id="PTHR34597">
    <property type="entry name" value="SLR1661 PROTEIN"/>
    <property type="match status" value="1"/>
</dbReference>
<comment type="caution">
    <text evidence="8">The sequence shown here is derived from an EMBL/GenBank/DDBJ whole genome shotgun (WGS) entry which is preliminary data.</text>
</comment>
<dbReference type="InterPro" id="IPR013686">
    <property type="entry name" value="Polypept-transport_assoc_ShlB"/>
</dbReference>
<dbReference type="Gene3D" id="3.10.20.310">
    <property type="entry name" value="membrane protein fhac"/>
    <property type="match status" value="1"/>
</dbReference>
<evidence type="ECO:0000259" key="6">
    <source>
        <dbReference type="Pfam" id="PF03865"/>
    </source>
</evidence>
<dbReference type="Gene3D" id="2.40.160.50">
    <property type="entry name" value="membrane protein fhac: a member of the omp85/tpsb transporter family"/>
    <property type="match status" value="1"/>
</dbReference>
<evidence type="ECO:0000313" key="9">
    <source>
        <dbReference type="Proteomes" id="UP000753908"/>
    </source>
</evidence>
<dbReference type="Pfam" id="PF03865">
    <property type="entry name" value="ShlB"/>
    <property type="match status" value="1"/>
</dbReference>
<reference evidence="8" key="1">
    <citation type="submission" date="2021-05" db="EMBL/GenBank/DDBJ databases">
        <authorList>
            <person name="Pietrasiak N."/>
            <person name="Ward R."/>
            <person name="Stajich J.E."/>
            <person name="Kurbessoian T."/>
        </authorList>
    </citation>
    <scope>NUCLEOTIDE SEQUENCE</scope>
    <source>
        <strain evidence="8">CPER-KK1</strain>
    </source>
</reference>
<dbReference type="Pfam" id="PF08479">
    <property type="entry name" value="POTRA_2"/>
    <property type="match status" value="1"/>
</dbReference>
<feature type="compositionally biased region" description="Pro residues" evidence="4">
    <location>
        <begin position="246"/>
        <end position="310"/>
    </location>
</feature>
<keyword evidence="1" id="KW-1134">Transmembrane beta strand</keyword>
<feature type="region of interest" description="Disordered" evidence="4">
    <location>
        <begin position="49"/>
        <end position="311"/>
    </location>
</feature>
<evidence type="ECO:0000256" key="5">
    <source>
        <dbReference type="SAM" id="Phobius"/>
    </source>
</evidence>
<protein>
    <submittedName>
        <fullName evidence="8">BamA/TamA family outer membrane protein</fullName>
    </submittedName>
</protein>
<evidence type="ECO:0000256" key="3">
    <source>
        <dbReference type="ARBA" id="ARBA00023237"/>
    </source>
</evidence>
<keyword evidence="5" id="KW-0472">Membrane</keyword>
<dbReference type="GO" id="GO:0046819">
    <property type="term" value="P:protein secretion by the type V secretion system"/>
    <property type="evidence" value="ECO:0007669"/>
    <property type="project" value="TreeGrafter"/>
</dbReference>
<dbReference type="PRINTS" id="PR01217">
    <property type="entry name" value="PRICHEXTENSN"/>
</dbReference>
<evidence type="ECO:0000313" key="8">
    <source>
        <dbReference type="EMBL" id="MBW4547621.1"/>
    </source>
</evidence>
<keyword evidence="2 5" id="KW-0812">Transmembrane</keyword>
<dbReference type="InterPro" id="IPR051544">
    <property type="entry name" value="TPS_OM_transporter"/>
</dbReference>
<feature type="domain" description="Haemolysin activator HlyB C-terminal" evidence="6">
    <location>
        <begin position="537"/>
        <end position="853"/>
    </location>
</feature>
<evidence type="ECO:0000259" key="7">
    <source>
        <dbReference type="Pfam" id="PF08479"/>
    </source>
</evidence>
<organism evidence="8 9">
    <name type="scientific">Symplocastrum torsivum CPER-KK1</name>
    <dbReference type="NCBI Taxonomy" id="450513"/>
    <lineage>
        <taxon>Bacteria</taxon>
        <taxon>Bacillati</taxon>
        <taxon>Cyanobacteriota</taxon>
        <taxon>Cyanophyceae</taxon>
        <taxon>Oscillatoriophycideae</taxon>
        <taxon>Oscillatoriales</taxon>
        <taxon>Microcoleaceae</taxon>
        <taxon>Symplocastrum</taxon>
    </lineage>
</organism>
<dbReference type="GO" id="GO:0098046">
    <property type="term" value="C:type V protein secretion system complex"/>
    <property type="evidence" value="ECO:0007669"/>
    <property type="project" value="TreeGrafter"/>
</dbReference>
<gene>
    <name evidence="8" type="ORF">KME25_24740</name>
</gene>
<keyword evidence="3" id="KW-0998">Cell outer membrane</keyword>
<dbReference type="Proteomes" id="UP000753908">
    <property type="component" value="Unassembled WGS sequence"/>
</dbReference>
<sequence>MIVLTIGPSLKPRLPLLLKILGISALVGVCWLIATQLVFKSEFDVVREPEDEASSNEPIRIVTLSPPTSNQTRTNTQRSDARKNAQLRTNVGNSNQERALSSSPALPQISASPQVRSTPQASSSPQVRSTPQSRSASQTRSSPQVRPTPQATPQRQQSVQRAETRSPQKQAVAPQPQPSPLKVDFSDLLAAPTAQSSTQRALLEQASLPSSEPSRVAIAPPSPVQRQRPLPLPEKPVTEQVTEPSPLAPSPPPGVAKPQPVPLPPASEPPPTAAIPQPAPEAPPVVPSPTTPVQPSPTPTPEPKPMPEAIPPVSENVFVERFEVVGSTVFSPETLALIAGEAVTPEQAEPLPEGVEVDPAVINRLLSLAELLQASEAITKYYTDRNYINSGAYIPQDALRDGVATIQIIEGSLEAINILNTTPSIPPLEGSRLSLGLEDVNINRDNNRANNNGSGSLLANPSYLTSNWLEPNATPAPDRIFITGNRPLNPSYIRSRLAIAGATPLNLDRLLEGVQLLQLNPLIESISTEIARGTQTGTSILNANVTPADTSDIQFTVDNARSPSVGSIRQRAQVSQGNFLGLGDSLILGYSRTEGSEGWDASYSLPINARNGTLSFSLGDTSSEVIEDPFNFLDIQSRSRYYELTLRQPVILTPTEEVALSLTASRRESESEFLQGLTGIAEPFPGVGADAEGNTRVSALRFSQEWTKQGEEYVLALQSEFSLGLDALNSTINPIPPDSRFFSWRGRGQWVRRLGDDTLLLLRGELQLADRPLVPLEQFGIGGQETIRGYRQDTLLTDNGWLAGVELRLPILRIPEVDGVLQLAPFLEVGRGWNSGDSTDPENSVLASTGIGLLWRQDNLSARLDWGIPLTSFSSSGETLQENGIHFSVIYSPF</sequence>
<evidence type="ECO:0000256" key="2">
    <source>
        <dbReference type="ARBA" id="ARBA00022692"/>
    </source>
</evidence>
<evidence type="ECO:0000256" key="1">
    <source>
        <dbReference type="ARBA" id="ARBA00022452"/>
    </source>
</evidence>
<dbReference type="PANTHER" id="PTHR34597:SF1">
    <property type="entry name" value="HEME_HEMOPEXIN TRANSPORTER PROTEIN HUXB"/>
    <property type="match status" value="1"/>
</dbReference>
<feature type="compositionally biased region" description="Polar residues" evidence="4">
    <location>
        <begin position="65"/>
        <end position="78"/>
    </location>
</feature>
<feature type="domain" description="Polypeptide-transport-associated ShlB-type" evidence="7">
    <location>
        <begin position="362"/>
        <end position="411"/>
    </location>
</feature>
<dbReference type="AlphaFoldDB" id="A0A951UDF0"/>
<dbReference type="InterPro" id="IPR005565">
    <property type="entry name" value="Hemolysn_activator_HlyB_C"/>
</dbReference>
<keyword evidence="5" id="KW-1133">Transmembrane helix</keyword>